<dbReference type="OrthoDB" id="9809303at2"/>
<comment type="subcellular location">
    <subcellularLocation>
        <location evidence="1">Membrane</location>
        <topology evidence="1">Multi-pass membrane protein</topology>
    </subcellularLocation>
</comment>
<evidence type="ECO:0000256" key="5">
    <source>
        <dbReference type="ARBA" id="ARBA00023136"/>
    </source>
</evidence>
<dbReference type="PANTHER" id="PTHR43568">
    <property type="entry name" value="P PROTEIN"/>
    <property type="match status" value="1"/>
</dbReference>
<evidence type="ECO:0000313" key="8">
    <source>
        <dbReference type="EMBL" id="ESQ90654.1"/>
    </source>
</evidence>
<evidence type="ECO:0000256" key="6">
    <source>
        <dbReference type="SAM" id="Phobius"/>
    </source>
</evidence>
<reference evidence="8 9" key="1">
    <citation type="journal article" date="2014" name="Nature">
        <title>Sequential evolution of bacterial morphology by co-option of a developmental regulator.</title>
        <authorList>
            <person name="Jiang C."/>
            <person name="Brown P.J."/>
            <person name="Ducret A."/>
            <person name="Brun Y.V."/>
        </authorList>
    </citation>
    <scope>NUCLEOTIDE SEQUENCE [LARGE SCALE GENOMIC DNA]</scope>
    <source>
        <strain evidence="8 9">DSM 16100</strain>
    </source>
</reference>
<gene>
    <name evidence="8" type="ORF">ABENE_11825</name>
</gene>
<keyword evidence="2" id="KW-0813">Transport</keyword>
<evidence type="ECO:0000259" key="7">
    <source>
        <dbReference type="Pfam" id="PF03600"/>
    </source>
</evidence>
<evidence type="ECO:0000256" key="4">
    <source>
        <dbReference type="ARBA" id="ARBA00022989"/>
    </source>
</evidence>
<organism evidence="8 9">
    <name type="scientific">Asticcacaulis benevestitus DSM 16100 = ATCC BAA-896</name>
    <dbReference type="NCBI Taxonomy" id="1121022"/>
    <lineage>
        <taxon>Bacteria</taxon>
        <taxon>Pseudomonadati</taxon>
        <taxon>Pseudomonadota</taxon>
        <taxon>Alphaproteobacteria</taxon>
        <taxon>Caulobacterales</taxon>
        <taxon>Caulobacteraceae</taxon>
        <taxon>Asticcacaulis</taxon>
    </lineage>
</organism>
<dbReference type="AlphaFoldDB" id="V4PTH4"/>
<keyword evidence="5 6" id="KW-0472">Membrane</keyword>
<evidence type="ECO:0000256" key="1">
    <source>
        <dbReference type="ARBA" id="ARBA00004141"/>
    </source>
</evidence>
<comment type="caution">
    <text evidence="8">The sequence shown here is derived from an EMBL/GenBank/DDBJ whole genome shotgun (WGS) entry which is preliminary data.</text>
</comment>
<accession>V4PTH4</accession>
<dbReference type="STRING" id="1121022.GCA_000376105_00260"/>
<dbReference type="Proteomes" id="UP000017837">
    <property type="component" value="Unassembled WGS sequence"/>
</dbReference>
<feature type="transmembrane region" description="Helical" evidence="6">
    <location>
        <begin position="321"/>
        <end position="344"/>
    </location>
</feature>
<evidence type="ECO:0000256" key="3">
    <source>
        <dbReference type="ARBA" id="ARBA00022692"/>
    </source>
</evidence>
<dbReference type="Pfam" id="PF03600">
    <property type="entry name" value="CitMHS"/>
    <property type="match status" value="1"/>
</dbReference>
<keyword evidence="3 6" id="KW-0812">Transmembrane</keyword>
<feature type="domain" description="Citrate transporter-like" evidence="7">
    <location>
        <begin position="22"/>
        <end position="315"/>
    </location>
</feature>
<proteinExistence type="predicted"/>
<dbReference type="PATRIC" id="fig|1121022.4.peg.2400"/>
<dbReference type="EMBL" id="AWGB01000022">
    <property type="protein sequence ID" value="ESQ90654.1"/>
    <property type="molecule type" value="Genomic_DNA"/>
</dbReference>
<keyword evidence="9" id="KW-1185">Reference proteome</keyword>
<feature type="transmembrane region" description="Helical" evidence="6">
    <location>
        <begin position="166"/>
        <end position="190"/>
    </location>
</feature>
<protein>
    <recommendedName>
        <fullName evidence="7">Citrate transporter-like domain-containing protein</fullName>
    </recommendedName>
</protein>
<feature type="transmembrane region" description="Helical" evidence="6">
    <location>
        <begin position="52"/>
        <end position="75"/>
    </location>
</feature>
<evidence type="ECO:0000313" key="9">
    <source>
        <dbReference type="Proteomes" id="UP000017837"/>
    </source>
</evidence>
<evidence type="ECO:0000256" key="2">
    <source>
        <dbReference type="ARBA" id="ARBA00022448"/>
    </source>
</evidence>
<dbReference type="GO" id="GO:0016020">
    <property type="term" value="C:membrane"/>
    <property type="evidence" value="ECO:0007669"/>
    <property type="project" value="UniProtKB-SubCell"/>
</dbReference>
<dbReference type="eggNOG" id="COG1055">
    <property type="taxonomic scope" value="Bacteria"/>
</dbReference>
<dbReference type="InterPro" id="IPR004680">
    <property type="entry name" value="Cit_transptr-like_dom"/>
</dbReference>
<sequence length="380" mass="41034">MATRIFGLLQGLVRAVARDKLLLILLAAFGVLVFVIPSGMASVPSLIDWPTMAALCGLLILTKALDMSGALQWLAEVVAKRMPDQRRLALALVLMTCLLSMVLTNDVALFVVVPVTLALAKSTGMPATRLIMFEALAVNAGSALTPIGNPQNLYLWQISNVSFADFIIHMLPLVFILIIVLLGLTALTFKGSPIAITSSPEERLSPIERDLCAAALTLFLPFLIATNFGQALWAVAAMTVLFLWFRRAVLVSLDWGLLVTFLLMFIDLGLVTKLPTVASTLRSWHLDIASHLYWAALGASQIISNVPATIALMSYAHDWRALAYGANIGGFGIFIGSLANLIALRMAGDRKAWLTFHVYSLPFLGLGAGVGYLILFWPGA</sequence>
<dbReference type="PANTHER" id="PTHR43568:SF1">
    <property type="entry name" value="P PROTEIN"/>
    <property type="match status" value="1"/>
</dbReference>
<feature type="transmembrane region" description="Helical" evidence="6">
    <location>
        <begin position="211"/>
        <end position="244"/>
    </location>
</feature>
<feature type="transmembrane region" description="Helical" evidence="6">
    <location>
        <begin position="356"/>
        <end position="377"/>
    </location>
</feature>
<feature type="transmembrane region" description="Helical" evidence="6">
    <location>
        <begin position="87"/>
        <end position="120"/>
    </location>
</feature>
<feature type="transmembrane region" description="Helical" evidence="6">
    <location>
        <begin position="21"/>
        <end position="40"/>
    </location>
</feature>
<keyword evidence="4 6" id="KW-1133">Transmembrane helix</keyword>
<name>V4PTH4_9CAUL</name>
<feature type="transmembrane region" description="Helical" evidence="6">
    <location>
        <begin position="250"/>
        <end position="271"/>
    </location>
</feature>
<dbReference type="InterPro" id="IPR051475">
    <property type="entry name" value="Diverse_Ion_Transporter"/>
</dbReference>
<dbReference type="RefSeq" id="WP_018079941.1">
    <property type="nucleotide sequence ID" value="NZ_AQWM01000001.1"/>
</dbReference>
<dbReference type="GO" id="GO:0055085">
    <property type="term" value="P:transmembrane transport"/>
    <property type="evidence" value="ECO:0007669"/>
    <property type="project" value="InterPro"/>
</dbReference>